<dbReference type="EMBL" id="JZEX01000207">
    <property type="protein sequence ID" value="KKB06750.1"/>
    <property type="molecule type" value="Genomic_DNA"/>
</dbReference>
<protein>
    <submittedName>
        <fullName evidence="5">6-phosphogluconate dehydrogenase</fullName>
    </submittedName>
</protein>
<dbReference type="Proteomes" id="UP000033632">
    <property type="component" value="Unassembled WGS sequence"/>
</dbReference>
<evidence type="ECO:0000313" key="5">
    <source>
        <dbReference type="EMBL" id="KKB06750.1"/>
    </source>
</evidence>
<dbReference type="PANTHER" id="PTHR43580">
    <property type="entry name" value="OXIDOREDUCTASE GLYR1-RELATED"/>
    <property type="match status" value="1"/>
</dbReference>
<reference evidence="5 6" key="1">
    <citation type="submission" date="2015-03" db="EMBL/GenBank/DDBJ databases">
        <authorList>
            <person name="Hassan Y.I."/>
            <person name="Lepp D."/>
            <person name="Li X.-Z."/>
            <person name="Zhou T."/>
        </authorList>
    </citation>
    <scope>NUCLEOTIDE SEQUENCE [LARGE SCALE GENOMIC DNA]</scope>
    <source>
        <strain evidence="5 6">BD-c194</strain>
    </source>
</reference>
<feature type="chain" id="PRO_5002486272" evidence="2">
    <location>
        <begin position="18"/>
        <end position="292"/>
    </location>
</feature>
<evidence type="ECO:0000256" key="1">
    <source>
        <dbReference type="ARBA" id="ARBA00023002"/>
    </source>
</evidence>
<dbReference type="PIRSF" id="PIRSF000103">
    <property type="entry name" value="HIBADH"/>
    <property type="match status" value="1"/>
</dbReference>
<feature type="domain" description="NADPH-dependent reductive aminase-like C-terminal" evidence="4">
    <location>
        <begin position="159"/>
        <end position="284"/>
    </location>
</feature>
<dbReference type="OrthoDB" id="9812907at2"/>
<comment type="caution">
    <text evidence="5">The sequence shown here is derived from an EMBL/GenBank/DDBJ whole genome shotgun (WGS) entry which is preliminary data.</text>
</comment>
<dbReference type="GO" id="GO:0016491">
    <property type="term" value="F:oxidoreductase activity"/>
    <property type="evidence" value="ECO:0007669"/>
    <property type="project" value="UniProtKB-KW"/>
</dbReference>
<dbReference type="InterPro" id="IPR013328">
    <property type="entry name" value="6PGD_dom2"/>
</dbReference>
<dbReference type="RefSeq" id="WP_046110744.1">
    <property type="nucleotide sequence ID" value="NZ_JZEX01000207.1"/>
</dbReference>
<keyword evidence="1" id="KW-0560">Oxidoreductase</keyword>
<proteinExistence type="predicted"/>
<dbReference type="Pfam" id="PF21761">
    <property type="entry name" value="RedAm-like_C"/>
    <property type="match status" value="1"/>
</dbReference>
<dbReference type="Pfam" id="PF03446">
    <property type="entry name" value="NAD_binding_2"/>
    <property type="match status" value="1"/>
</dbReference>
<dbReference type="PANTHER" id="PTHR43580:SF2">
    <property type="entry name" value="CYTOKINE-LIKE NUCLEAR FACTOR N-PAC"/>
    <property type="match status" value="1"/>
</dbReference>
<dbReference type="SUPFAM" id="SSF51735">
    <property type="entry name" value="NAD(P)-binding Rossmann-fold domains"/>
    <property type="match status" value="1"/>
</dbReference>
<dbReference type="GO" id="GO:0050661">
    <property type="term" value="F:NADP binding"/>
    <property type="evidence" value="ECO:0007669"/>
    <property type="project" value="InterPro"/>
</dbReference>
<dbReference type="PATRIC" id="fig|443610.3.peg.3558"/>
<evidence type="ECO:0000259" key="3">
    <source>
        <dbReference type="Pfam" id="PF03446"/>
    </source>
</evidence>
<keyword evidence="6" id="KW-1185">Reference proteome</keyword>
<dbReference type="InterPro" id="IPR006115">
    <property type="entry name" value="6PGDH_NADP-bd"/>
</dbReference>
<sequence>MTTISILGLGAMGTALANALLDAGHAVTVWNRTPGKDEALVSRGARRAQTPAEAIAASELVVICLVDYAGVETMLASAEKELSGRVVANLTTGTPKQARALAAWVEAQGAAYVDGGIMAVPPMIGTPASFIFYSGNQPAFERHKAALEAFGDAVYVGPDAGAAPLNDIALLGILDGILSGYLHAAALIRASGGTAEGFTPLARRWAESMISLFPDLAKQIDSGDYRAEGGSNLAMQAAAMDQMVEAARDEGVDPVLIEPMRALIHQRVADGFGTDDSAGVIELLFLNGRGKR</sequence>
<dbReference type="SMR" id="A0A0F5FDU7"/>
<dbReference type="InterPro" id="IPR048666">
    <property type="entry name" value="RedAm-like_C"/>
</dbReference>
<keyword evidence="2" id="KW-0732">Signal</keyword>
<feature type="signal peptide" evidence="2">
    <location>
        <begin position="1"/>
        <end position="17"/>
    </location>
</feature>
<evidence type="ECO:0000259" key="4">
    <source>
        <dbReference type="Pfam" id="PF21761"/>
    </source>
</evidence>
<dbReference type="InterPro" id="IPR015815">
    <property type="entry name" value="HIBADH-related"/>
</dbReference>
<dbReference type="Gene3D" id="3.40.50.720">
    <property type="entry name" value="NAD(P)-binding Rossmann-like Domain"/>
    <property type="match status" value="1"/>
</dbReference>
<dbReference type="InterPro" id="IPR051265">
    <property type="entry name" value="HIBADH-related_NP60_sf"/>
</dbReference>
<dbReference type="STRING" id="443610.VE25_21570"/>
<evidence type="ECO:0000256" key="2">
    <source>
        <dbReference type="SAM" id="SignalP"/>
    </source>
</evidence>
<dbReference type="AlphaFoldDB" id="A0A0F5FDU7"/>
<accession>A0A0F5FDU7</accession>
<feature type="domain" description="6-phosphogluconate dehydrogenase NADP-binding" evidence="3">
    <location>
        <begin position="3"/>
        <end position="156"/>
    </location>
</feature>
<name>A0A0F5FDU7_9HYPH</name>
<dbReference type="InterPro" id="IPR036291">
    <property type="entry name" value="NAD(P)-bd_dom_sf"/>
</dbReference>
<gene>
    <name evidence="5" type="ORF">VE25_21570</name>
</gene>
<evidence type="ECO:0000313" key="6">
    <source>
        <dbReference type="Proteomes" id="UP000033632"/>
    </source>
</evidence>
<dbReference type="Gene3D" id="1.10.1040.10">
    <property type="entry name" value="N-(1-d-carboxylethyl)-l-norvaline Dehydrogenase, domain 2"/>
    <property type="match status" value="1"/>
</dbReference>
<organism evidence="5 6">
    <name type="scientific">Devosia geojensis</name>
    <dbReference type="NCBI Taxonomy" id="443610"/>
    <lineage>
        <taxon>Bacteria</taxon>
        <taxon>Pseudomonadati</taxon>
        <taxon>Pseudomonadota</taxon>
        <taxon>Alphaproteobacteria</taxon>
        <taxon>Hyphomicrobiales</taxon>
        <taxon>Devosiaceae</taxon>
        <taxon>Devosia</taxon>
    </lineage>
</organism>